<dbReference type="AlphaFoldDB" id="A0AAF1BHU9"/>
<organism evidence="2 3">
    <name type="scientific">Vanrija pseudolonga</name>
    <dbReference type="NCBI Taxonomy" id="143232"/>
    <lineage>
        <taxon>Eukaryota</taxon>
        <taxon>Fungi</taxon>
        <taxon>Dikarya</taxon>
        <taxon>Basidiomycota</taxon>
        <taxon>Agaricomycotina</taxon>
        <taxon>Tremellomycetes</taxon>
        <taxon>Trichosporonales</taxon>
        <taxon>Trichosporonaceae</taxon>
        <taxon>Vanrija</taxon>
    </lineage>
</organism>
<dbReference type="RefSeq" id="XP_062627583.1">
    <property type="nucleotide sequence ID" value="XM_062771600.1"/>
</dbReference>
<sequence length="169" mass="17468">MLMAITLLSAIIHALLAAGAPSPIKRGAALASSRAVLAPLWSDPRCSTHCTITSVVDASCWQADELCLAVCDTTAFTALLACLWCHRDARTLPPSAAGAYVDALLLDCSALGTPLRVDEALARALLRVGSSEARLYAELYASDRLVLPAPAGVDLAELGLLAEAAPTAS</sequence>
<feature type="signal peptide" evidence="1">
    <location>
        <begin position="1"/>
        <end position="17"/>
    </location>
</feature>
<dbReference type="GeneID" id="87808305"/>
<proteinExistence type="predicted"/>
<keyword evidence="1" id="KW-0732">Signal</keyword>
<evidence type="ECO:0000313" key="2">
    <source>
        <dbReference type="EMBL" id="WOO81551.1"/>
    </source>
</evidence>
<evidence type="ECO:0008006" key="4">
    <source>
        <dbReference type="Google" id="ProtNLM"/>
    </source>
</evidence>
<evidence type="ECO:0000256" key="1">
    <source>
        <dbReference type="SAM" id="SignalP"/>
    </source>
</evidence>
<feature type="chain" id="PRO_5041914841" description="Extracellular membrane protein CFEM domain-containing protein" evidence="1">
    <location>
        <begin position="18"/>
        <end position="169"/>
    </location>
</feature>
<keyword evidence="3" id="KW-1185">Reference proteome</keyword>
<accession>A0AAF1BHU9</accession>
<gene>
    <name evidence="2" type="ORF">LOC62_03G005074</name>
</gene>
<dbReference type="Proteomes" id="UP000827549">
    <property type="component" value="Chromosome 3"/>
</dbReference>
<evidence type="ECO:0000313" key="3">
    <source>
        <dbReference type="Proteomes" id="UP000827549"/>
    </source>
</evidence>
<name>A0AAF1BHU9_9TREE</name>
<dbReference type="EMBL" id="CP086716">
    <property type="protein sequence ID" value="WOO81551.1"/>
    <property type="molecule type" value="Genomic_DNA"/>
</dbReference>
<protein>
    <recommendedName>
        <fullName evidence="4">Extracellular membrane protein CFEM domain-containing protein</fullName>
    </recommendedName>
</protein>
<reference evidence="2" key="1">
    <citation type="submission" date="2023-10" db="EMBL/GenBank/DDBJ databases">
        <authorList>
            <person name="Noh H."/>
        </authorList>
    </citation>
    <scope>NUCLEOTIDE SEQUENCE</scope>
    <source>
        <strain evidence="2">DUCC4014</strain>
    </source>
</reference>